<dbReference type="Proteomes" id="UP000829685">
    <property type="component" value="Unassembled WGS sequence"/>
</dbReference>
<organism evidence="3 4">
    <name type="scientific">Neoarthrinium moseri</name>
    <dbReference type="NCBI Taxonomy" id="1658444"/>
    <lineage>
        <taxon>Eukaryota</taxon>
        <taxon>Fungi</taxon>
        <taxon>Dikarya</taxon>
        <taxon>Ascomycota</taxon>
        <taxon>Pezizomycotina</taxon>
        <taxon>Sordariomycetes</taxon>
        <taxon>Xylariomycetidae</taxon>
        <taxon>Amphisphaeriales</taxon>
        <taxon>Apiosporaceae</taxon>
        <taxon>Neoarthrinium</taxon>
    </lineage>
</organism>
<keyword evidence="2" id="KW-0732">Signal</keyword>
<evidence type="ECO:0000256" key="2">
    <source>
        <dbReference type="SAM" id="SignalP"/>
    </source>
</evidence>
<dbReference type="EMBL" id="JAFIMR010000003">
    <property type="protein sequence ID" value="KAI1879987.1"/>
    <property type="molecule type" value="Genomic_DNA"/>
</dbReference>
<protein>
    <submittedName>
        <fullName evidence="3">Uncharacterized protein</fullName>
    </submittedName>
</protein>
<keyword evidence="1" id="KW-0472">Membrane</keyword>
<proteinExistence type="predicted"/>
<keyword evidence="1" id="KW-1133">Transmembrane helix</keyword>
<gene>
    <name evidence="3" type="ORF">JX265_001608</name>
</gene>
<feature type="signal peptide" evidence="2">
    <location>
        <begin position="1"/>
        <end position="22"/>
    </location>
</feature>
<sequence>MMSRVLHVSAWSFGMFVLFASAHQGSPEWVKFVSLMSFALWLASGVVLVLTELDVVTRRPVSTALLSLATHLFVVTCGKAEFLESLVAIPIAINIATVIVLNWDRIPESEAQIEAVQNPIGTALWNA</sequence>
<comment type="caution">
    <text evidence="3">The sequence shown here is derived from an EMBL/GenBank/DDBJ whole genome shotgun (WGS) entry which is preliminary data.</text>
</comment>
<keyword evidence="4" id="KW-1185">Reference proteome</keyword>
<dbReference type="OrthoDB" id="10551688at2759"/>
<reference evidence="3" key="1">
    <citation type="submission" date="2021-03" db="EMBL/GenBank/DDBJ databases">
        <title>Revisited historic fungal species revealed as producer of novel bioactive compounds through whole genome sequencing and comparative genomics.</title>
        <authorList>
            <person name="Vignolle G.A."/>
            <person name="Hochenegger N."/>
            <person name="Mach R.L."/>
            <person name="Mach-Aigner A.R."/>
            <person name="Javad Rahimi M."/>
            <person name="Salim K.A."/>
            <person name="Chan C.M."/>
            <person name="Lim L.B.L."/>
            <person name="Cai F."/>
            <person name="Druzhinina I.S."/>
            <person name="U'Ren J.M."/>
            <person name="Derntl C."/>
        </authorList>
    </citation>
    <scope>NUCLEOTIDE SEQUENCE</scope>
    <source>
        <strain evidence="3">TUCIM 5799</strain>
    </source>
</reference>
<dbReference type="AlphaFoldDB" id="A0A9P9WVC0"/>
<evidence type="ECO:0000256" key="1">
    <source>
        <dbReference type="SAM" id="Phobius"/>
    </source>
</evidence>
<accession>A0A9P9WVC0</accession>
<keyword evidence="1" id="KW-0812">Transmembrane</keyword>
<evidence type="ECO:0000313" key="4">
    <source>
        <dbReference type="Proteomes" id="UP000829685"/>
    </source>
</evidence>
<feature type="transmembrane region" description="Helical" evidence="1">
    <location>
        <begin position="32"/>
        <end position="50"/>
    </location>
</feature>
<name>A0A9P9WVC0_9PEZI</name>
<feature type="chain" id="PRO_5040470964" evidence="2">
    <location>
        <begin position="23"/>
        <end position="127"/>
    </location>
</feature>
<evidence type="ECO:0000313" key="3">
    <source>
        <dbReference type="EMBL" id="KAI1879987.1"/>
    </source>
</evidence>